<reference evidence="1" key="1">
    <citation type="submission" date="2019-03" db="EMBL/GenBank/DDBJ databases">
        <title>WGS assembly of Setaria viridis.</title>
        <authorList>
            <person name="Huang P."/>
            <person name="Jenkins J."/>
            <person name="Grimwood J."/>
            <person name="Barry K."/>
            <person name="Healey A."/>
            <person name="Mamidi S."/>
            <person name="Sreedasyam A."/>
            <person name="Shu S."/>
            <person name="Feldman M."/>
            <person name="Wu J."/>
            <person name="Yu Y."/>
            <person name="Chen C."/>
            <person name="Johnson J."/>
            <person name="Rokhsar D."/>
            <person name="Baxter I."/>
            <person name="Schmutz J."/>
            <person name="Brutnell T."/>
            <person name="Kellogg E."/>
        </authorList>
    </citation>
    <scope>NUCLEOTIDE SEQUENCE [LARGE SCALE GENOMIC DNA]</scope>
</reference>
<dbReference type="Gramene" id="TKW40329">
    <property type="protein sequence ID" value="TKW40329"/>
    <property type="gene ID" value="SEVIR_1G238366v2"/>
</dbReference>
<evidence type="ECO:0000313" key="1">
    <source>
        <dbReference type="EMBL" id="TKW40329.1"/>
    </source>
</evidence>
<protein>
    <submittedName>
        <fullName evidence="1">Uncharacterized protein</fullName>
    </submittedName>
</protein>
<gene>
    <name evidence="1" type="ORF">SEVIR_1G238366v2</name>
</gene>
<dbReference type="Proteomes" id="UP000298652">
    <property type="component" value="Chromosome 1"/>
</dbReference>
<name>A0A4U6WGG8_SETVI</name>
<evidence type="ECO:0000313" key="2">
    <source>
        <dbReference type="Proteomes" id="UP000298652"/>
    </source>
</evidence>
<dbReference type="EMBL" id="CM016552">
    <property type="protein sequence ID" value="TKW40329.1"/>
    <property type="molecule type" value="Genomic_DNA"/>
</dbReference>
<proteinExistence type="predicted"/>
<keyword evidence="2" id="KW-1185">Reference proteome</keyword>
<organism evidence="1 2">
    <name type="scientific">Setaria viridis</name>
    <name type="common">Green bristlegrass</name>
    <name type="synonym">Setaria italica subsp. viridis</name>
    <dbReference type="NCBI Taxonomy" id="4556"/>
    <lineage>
        <taxon>Eukaryota</taxon>
        <taxon>Viridiplantae</taxon>
        <taxon>Streptophyta</taxon>
        <taxon>Embryophyta</taxon>
        <taxon>Tracheophyta</taxon>
        <taxon>Spermatophyta</taxon>
        <taxon>Magnoliopsida</taxon>
        <taxon>Liliopsida</taxon>
        <taxon>Poales</taxon>
        <taxon>Poaceae</taxon>
        <taxon>PACMAD clade</taxon>
        <taxon>Panicoideae</taxon>
        <taxon>Panicodae</taxon>
        <taxon>Paniceae</taxon>
        <taxon>Cenchrinae</taxon>
        <taxon>Setaria</taxon>
    </lineage>
</organism>
<accession>A0A4U6WGG8</accession>
<dbReference type="AlphaFoldDB" id="A0A4U6WGG8"/>
<sequence>MSDTRIARQNATQITLTHSSTTAAARAHDARRHEYRSAAAAEARVLCPRSRRPPHARAIPPESCLMRMLLLILPFDYTGRDYAVPFDCASTQWDIMSSREYESGCSRKGKGKDVWMS</sequence>